<feature type="transmembrane region" description="Helical" evidence="1">
    <location>
        <begin position="56"/>
        <end position="80"/>
    </location>
</feature>
<keyword evidence="3" id="KW-1185">Reference proteome</keyword>
<reference evidence="2" key="1">
    <citation type="journal article" date="2023" name="IScience">
        <title>Live-bearing cockroach genome reveals convergent evolutionary mechanisms linked to viviparity in insects and beyond.</title>
        <authorList>
            <person name="Fouks B."/>
            <person name="Harrison M.C."/>
            <person name="Mikhailova A.A."/>
            <person name="Marchal E."/>
            <person name="English S."/>
            <person name="Carruthers M."/>
            <person name="Jennings E.C."/>
            <person name="Chiamaka E.L."/>
            <person name="Frigard R.A."/>
            <person name="Pippel M."/>
            <person name="Attardo G.M."/>
            <person name="Benoit J.B."/>
            <person name="Bornberg-Bauer E."/>
            <person name="Tobe S.S."/>
        </authorList>
    </citation>
    <scope>NUCLEOTIDE SEQUENCE</scope>
    <source>
        <strain evidence="2">Stay&amp;Tobe</strain>
    </source>
</reference>
<comment type="caution">
    <text evidence="2">The sequence shown here is derived from an EMBL/GenBank/DDBJ whole genome shotgun (WGS) entry which is preliminary data.</text>
</comment>
<gene>
    <name evidence="2" type="ORF">L9F63_011509</name>
</gene>
<organism evidence="2 3">
    <name type="scientific">Diploptera punctata</name>
    <name type="common">Pacific beetle cockroach</name>
    <dbReference type="NCBI Taxonomy" id="6984"/>
    <lineage>
        <taxon>Eukaryota</taxon>
        <taxon>Metazoa</taxon>
        <taxon>Ecdysozoa</taxon>
        <taxon>Arthropoda</taxon>
        <taxon>Hexapoda</taxon>
        <taxon>Insecta</taxon>
        <taxon>Pterygota</taxon>
        <taxon>Neoptera</taxon>
        <taxon>Polyneoptera</taxon>
        <taxon>Dictyoptera</taxon>
        <taxon>Blattodea</taxon>
        <taxon>Blaberoidea</taxon>
        <taxon>Blaberidae</taxon>
        <taxon>Diplopterinae</taxon>
        <taxon>Diploptera</taxon>
    </lineage>
</organism>
<name>A0AAD8ENU6_DIPPU</name>
<proteinExistence type="predicted"/>
<feature type="transmembrane region" description="Helical" evidence="1">
    <location>
        <begin position="12"/>
        <end position="36"/>
    </location>
</feature>
<dbReference type="AlphaFoldDB" id="A0AAD8ENU6"/>
<evidence type="ECO:0000313" key="2">
    <source>
        <dbReference type="EMBL" id="KAJ9597640.1"/>
    </source>
</evidence>
<protein>
    <submittedName>
        <fullName evidence="2">Uncharacterized protein</fullName>
    </submittedName>
</protein>
<keyword evidence="1" id="KW-0812">Transmembrane</keyword>
<feature type="non-terminal residue" evidence="2">
    <location>
        <position position="1"/>
    </location>
</feature>
<accession>A0AAD8ENU6</accession>
<reference evidence="2" key="2">
    <citation type="submission" date="2023-05" db="EMBL/GenBank/DDBJ databases">
        <authorList>
            <person name="Fouks B."/>
        </authorList>
    </citation>
    <scope>NUCLEOTIDE SEQUENCE</scope>
    <source>
        <strain evidence="2">Stay&amp;Tobe</strain>
        <tissue evidence="2">Testes</tissue>
    </source>
</reference>
<dbReference type="Proteomes" id="UP001233999">
    <property type="component" value="Unassembled WGS sequence"/>
</dbReference>
<sequence length="83" mass="9365">NPDYGIKLRGMYGHVLFLSQCLGLSCIAAQICMKYHTEYQIAYLHVGSSFIPIKAYILILTFHLLIYLCMGFAFSTALLLKPC</sequence>
<keyword evidence="1" id="KW-1133">Transmembrane helix</keyword>
<evidence type="ECO:0000256" key="1">
    <source>
        <dbReference type="SAM" id="Phobius"/>
    </source>
</evidence>
<dbReference type="EMBL" id="JASPKZ010001595">
    <property type="protein sequence ID" value="KAJ9597640.1"/>
    <property type="molecule type" value="Genomic_DNA"/>
</dbReference>
<keyword evidence="1" id="KW-0472">Membrane</keyword>
<evidence type="ECO:0000313" key="3">
    <source>
        <dbReference type="Proteomes" id="UP001233999"/>
    </source>
</evidence>